<dbReference type="Gene3D" id="3.60.130.30">
    <property type="match status" value="1"/>
</dbReference>
<keyword evidence="3" id="KW-0223">Dioxygenase</keyword>
<sequence length="427" mass="47573">MVLLSTESERFLASLRSKIANIMKEASAVSVFKDSVLQPVRLQKARCACFIPLSWQSANGCRMRVRVRLNACLTAWPNEQGEGETGNSPGAVTEDEITRAALTIAFAMLNPDYVAWDVERYADMTKNGVESKQHEKLRKYFSTSPRGKISEPTTIVDNHGKILVWYLPNILSPERVNFINVATKGLRGLLLRSIPVLSENKKQTWRSGNFLERDGEFGAGRLTISPAYFMLGHERLQDPLVTSASYSAKEVQDWLGVMSSTEFFWNAVTGAIAPDLFDAGLTAISEVQGKTRAFTNSVPVSQWPSIFSALEVIANRVTLPHRDAGGAPSHYDMLVSLGIGHDAIFSIKDLEADLDYFPGTMCFICGKVLEHSVGPWKKGERFVLAHFIKDKVHDRVCVDRPPFPVQGDFLHLVGSKDDRPKKRLRTK</sequence>
<comment type="cofactor">
    <cofactor evidence="1">
        <name>Fe(2+)</name>
        <dbReference type="ChEBI" id="CHEBI:29033"/>
    </cofactor>
</comment>
<accession>A0A1J8R659</accession>
<protein>
    <recommendedName>
        <fullName evidence="6">2OGFeDO JBP1/TET oxygenase domain-containing protein</fullName>
    </recommendedName>
</protein>
<gene>
    <name evidence="7" type="ORF">AZE42_12874</name>
</gene>
<keyword evidence="2" id="KW-0479">Metal-binding</keyword>
<evidence type="ECO:0000256" key="5">
    <source>
        <dbReference type="ARBA" id="ARBA00023004"/>
    </source>
</evidence>
<keyword evidence="5" id="KW-0408">Iron</keyword>
<dbReference type="OrthoDB" id="3200752at2759"/>
<organism evidence="7 8">
    <name type="scientific">Rhizopogon vesiculosus</name>
    <dbReference type="NCBI Taxonomy" id="180088"/>
    <lineage>
        <taxon>Eukaryota</taxon>
        <taxon>Fungi</taxon>
        <taxon>Dikarya</taxon>
        <taxon>Basidiomycota</taxon>
        <taxon>Agaricomycotina</taxon>
        <taxon>Agaricomycetes</taxon>
        <taxon>Agaricomycetidae</taxon>
        <taxon>Boletales</taxon>
        <taxon>Suillineae</taxon>
        <taxon>Rhizopogonaceae</taxon>
        <taxon>Rhizopogon</taxon>
    </lineage>
</organism>
<dbReference type="EMBL" id="LVVM01002144">
    <property type="protein sequence ID" value="OJA17250.1"/>
    <property type="molecule type" value="Genomic_DNA"/>
</dbReference>
<comment type="caution">
    <text evidence="7">The sequence shown here is derived from an EMBL/GenBank/DDBJ whole genome shotgun (WGS) entry which is preliminary data.</text>
</comment>
<feature type="domain" description="2OGFeDO JBP1/TET oxygenase" evidence="6">
    <location>
        <begin position="237"/>
        <end position="389"/>
    </location>
</feature>
<keyword evidence="8" id="KW-1185">Reference proteome</keyword>
<reference evidence="7 8" key="1">
    <citation type="submission" date="2016-03" db="EMBL/GenBank/DDBJ databases">
        <title>Comparative genomics of the ectomycorrhizal sister species Rhizopogon vinicolor and Rhizopogon vesiculosus (Basidiomycota: Boletales) reveals a divergence of the mating type B locus.</title>
        <authorList>
            <person name="Mujic A.B."/>
            <person name="Kuo A."/>
            <person name="Tritt A."/>
            <person name="Lipzen A."/>
            <person name="Chen C."/>
            <person name="Johnson J."/>
            <person name="Sharma A."/>
            <person name="Barry K."/>
            <person name="Grigoriev I.V."/>
            <person name="Spatafora J.W."/>
        </authorList>
    </citation>
    <scope>NUCLEOTIDE SEQUENCE [LARGE SCALE GENOMIC DNA]</scope>
    <source>
        <strain evidence="7 8">AM-OR11-056</strain>
    </source>
</reference>
<proteinExistence type="predicted"/>
<evidence type="ECO:0000313" key="8">
    <source>
        <dbReference type="Proteomes" id="UP000183567"/>
    </source>
</evidence>
<name>A0A1J8R659_9AGAM</name>
<dbReference type="GO" id="GO:0051213">
    <property type="term" value="F:dioxygenase activity"/>
    <property type="evidence" value="ECO:0007669"/>
    <property type="project" value="UniProtKB-KW"/>
</dbReference>
<evidence type="ECO:0000256" key="3">
    <source>
        <dbReference type="ARBA" id="ARBA00022964"/>
    </source>
</evidence>
<evidence type="ECO:0000256" key="1">
    <source>
        <dbReference type="ARBA" id="ARBA00001954"/>
    </source>
</evidence>
<evidence type="ECO:0000256" key="2">
    <source>
        <dbReference type="ARBA" id="ARBA00022723"/>
    </source>
</evidence>
<evidence type="ECO:0000259" key="6">
    <source>
        <dbReference type="Pfam" id="PF12851"/>
    </source>
</evidence>
<dbReference type="Pfam" id="PF12851">
    <property type="entry name" value="Tet_JBP"/>
    <property type="match status" value="1"/>
</dbReference>
<dbReference type="AlphaFoldDB" id="A0A1J8R659"/>
<evidence type="ECO:0000256" key="4">
    <source>
        <dbReference type="ARBA" id="ARBA00023002"/>
    </source>
</evidence>
<dbReference type="Proteomes" id="UP000183567">
    <property type="component" value="Unassembled WGS sequence"/>
</dbReference>
<dbReference type="GO" id="GO:0046872">
    <property type="term" value="F:metal ion binding"/>
    <property type="evidence" value="ECO:0007669"/>
    <property type="project" value="UniProtKB-KW"/>
</dbReference>
<keyword evidence="4" id="KW-0560">Oxidoreductase</keyword>
<evidence type="ECO:0000313" key="7">
    <source>
        <dbReference type="EMBL" id="OJA17250.1"/>
    </source>
</evidence>
<dbReference type="InterPro" id="IPR024779">
    <property type="entry name" value="2OGFeDO_JBP1/TET_oxygenase_dom"/>
</dbReference>